<evidence type="ECO:0000256" key="1">
    <source>
        <dbReference type="SAM" id="MobiDB-lite"/>
    </source>
</evidence>
<evidence type="ECO:0000313" key="2">
    <source>
        <dbReference type="EMBL" id="EJW71586.1"/>
    </source>
</evidence>
<evidence type="ECO:0000313" key="3">
    <source>
        <dbReference type="Proteomes" id="UP000004810"/>
    </source>
</evidence>
<dbReference type="AlphaFoldDB" id="J9DPX8"/>
<proteinExistence type="predicted"/>
<comment type="caution">
    <text evidence="2">The sequence shown here is derived from an EMBL/GenBank/DDBJ whole genome shotgun (WGS) entry which is preliminary data.</text>
</comment>
<feature type="region of interest" description="Disordered" evidence="1">
    <location>
        <begin position="27"/>
        <end position="46"/>
    </location>
</feature>
<organism evidence="2 3">
    <name type="scientific">Wuchereria bancrofti</name>
    <dbReference type="NCBI Taxonomy" id="6293"/>
    <lineage>
        <taxon>Eukaryota</taxon>
        <taxon>Metazoa</taxon>
        <taxon>Ecdysozoa</taxon>
        <taxon>Nematoda</taxon>
        <taxon>Chromadorea</taxon>
        <taxon>Rhabditida</taxon>
        <taxon>Spirurina</taxon>
        <taxon>Spiruromorpha</taxon>
        <taxon>Filarioidea</taxon>
        <taxon>Onchocercidae</taxon>
        <taxon>Wuchereria</taxon>
    </lineage>
</organism>
<sequence length="46" mass="5157">MKREEQPRGKVQANLREPQLTSLQQVPRTTTSGLHAITSSRALFHG</sequence>
<protein>
    <submittedName>
        <fullName evidence="2">Uncharacterized protein</fullName>
    </submittedName>
</protein>
<accession>J9DPX8</accession>
<reference evidence="3" key="1">
    <citation type="submission" date="2012-08" db="EMBL/GenBank/DDBJ databases">
        <title>The Genome Sequence of Wuchereria bancrofti.</title>
        <authorList>
            <person name="Nutman T.B."/>
            <person name="Fink D.L."/>
            <person name="Russ C."/>
            <person name="Young S."/>
            <person name="Zeng Q."/>
            <person name="Koehrsen M."/>
            <person name="Alvarado L."/>
            <person name="Berlin A."/>
            <person name="Chapman S.B."/>
            <person name="Chen Z."/>
            <person name="Freedman E."/>
            <person name="Gellesch M."/>
            <person name="Goldberg J."/>
            <person name="Griggs A."/>
            <person name="Gujja S."/>
            <person name="Heilman E.R."/>
            <person name="Heiman D."/>
            <person name="Hepburn T."/>
            <person name="Howarth C."/>
            <person name="Jen D."/>
            <person name="Larson L."/>
            <person name="Lewis B."/>
            <person name="Mehta T."/>
            <person name="Park D."/>
            <person name="Pearson M."/>
            <person name="Roberts A."/>
            <person name="Saif S."/>
            <person name="Shea T."/>
            <person name="Shenoy N."/>
            <person name="Sisk P."/>
            <person name="Stolte C."/>
            <person name="Sykes S."/>
            <person name="Walk T."/>
            <person name="White J."/>
            <person name="Yandava C."/>
            <person name="Haas B."/>
            <person name="Henn M.R."/>
            <person name="Nusbaum C."/>
            <person name="Birren B."/>
        </authorList>
    </citation>
    <scope>NUCLEOTIDE SEQUENCE [LARGE SCALE GENOMIC DNA]</scope>
    <source>
        <strain evidence="3">NA</strain>
    </source>
</reference>
<name>J9DPX8_WUCBA</name>
<dbReference type="Proteomes" id="UP000004810">
    <property type="component" value="Unassembled WGS sequence"/>
</dbReference>
<dbReference type="EMBL" id="ADBV01018207">
    <property type="protein sequence ID" value="EJW71586.1"/>
    <property type="molecule type" value="Genomic_DNA"/>
</dbReference>
<gene>
    <name evidence="2" type="ORF">WUBG_17507</name>
</gene>